<dbReference type="RefSeq" id="XP_062733006.1">
    <property type="nucleotide sequence ID" value="XM_062872440.1"/>
</dbReference>
<evidence type="ECO:0000259" key="1">
    <source>
        <dbReference type="Pfam" id="PF01636"/>
    </source>
</evidence>
<organism evidence="2 3">
    <name type="scientific">Podospora bellae-mahoneyi</name>
    <dbReference type="NCBI Taxonomy" id="2093777"/>
    <lineage>
        <taxon>Eukaryota</taxon>
        <taxon>Fungi</taxon>
        <taxon>Dikarya</taxon>
        <taxon>Ascomycota</taxon>
        <taxon>Pezizomycotina</taxon>
        <taxon>Sordariomycetes</taxon>
        <taxon>Sordariomycetidae</taxon>
        <taxon>Sordariales</taxon>
        <taxon>Podosporaceae</taxon>
        <taxon>Podospora</taxon>
    </lineage>
</organism>
<dbReference type="Proteomes" id="UP001322138">
    <property type="component" value="Unassembled WGS sequence"/>
</dbReference>
<proteinExistence type="predicted"/>
<feature type="domain" description="Aminoglycoside phosphotransferase" evidence="1">
    <location>
        <begin position="220"/>
        <end position="289"/>
    </location>
</feature>
<accession>A0ABR0FM00</accession>
<evidence type="ECO:0000313" key="3">
    <source>
        <dbReference type="Proteomes" id="UP001322138"/>
    </source>
</evidence>
<dbReference type="InterPro" id="IPR011009">
    <property type="entry name" value="Kinase-like_dom_sf"/>
</dbReference>
<dbReference type="PANTHER" id="PTHR21310:SF13">
    <property type="entry name" value="AMINOGLYCOSIDE PHOSPHOTRANSFERASE DOMAIN-CONTAINING PROTEIN"/>
    <property type="match status" value="1"/>
</dbReference>
<dbReference type="InterPro" id="IPR051678">
    <property type="entry name" value="AGP_Transferase"/>
</dbReference>
<keyword evidence="3" id="KW-1185">Reference proteome</keyword>
<dbReference type="Pfam" id="PF01636">
    <property type="entry name" value="APH"/>
    <property type="match status" value="1"/>
</dbReference>
<dbReference type="EMBL" id="JAFFGZ010000005">
    <property type="protein sequence ID" value="KAK4644030.1"/>
    <property type="molecule type" value="Genomic_DNA"/>
</dbReference>
<dbReference type="PANTHER" id="PTHR21310">
    <property type="entry name" value="AMINOGLYCOSIDE PHOSPHOTRANSFERASE-RELATED-RELATED"/>
    <property type="match status" value="1"/>
</dbReference>
<dbReference type="SUPFAM" id="SSF56112">
    <property type="entry name" value="Protein kinase-like (PK-like)"/>
    <property type="match status" value="1"/>
</dbReference>
<reference evidence="2 3" key="1">
    <citation type="journal article" date="2023" name="bioRxiv">
        <title>High-quality genome assemblies of four members of thePodospora anserinaspecies complex.</title>
        <authorList>
            <person name="Ament-Velasquez S.L."/>
            <person name="Vogan A.A."/>
            <person name="Wallerman O."/>
            <person name="Hartmann F."/>
            <person name="Gautier V."/>
            <person name="Silar P."/>
            <person name="Giraud T."/>
            <person name="Johannesson H."/>
        </authorList>
    </citation>
    <scope>NUCLEOTIDE SEQUENCE [LARGE SCALE GENOMIC DNA]</scope>
    <source>
        <strain evidence="2 3">CBS 112042</strain>
    </source>
</reference>
<dbReference type="InterPro" id="IPR002575">
    <property type="entry name" value="Aminoglycoside_PTrfase"/>
</dbReference>
<name>A0ABR0FM00_9PEZI</name>
<protein>
    <recommendedName>
        <fullName evidence="1">Aminoglycoside phosphotransferase domain-containing protein</fullName>
    </recommendedName>
</protein>
<comment type="caution">
    <text evidence="2">The sequence shown here is derived from an EMBL/GenBank/DDBJ whole genome shotgun (WGS) entry which is preliminary data.</text>
</comment>
<dbReference type="GeneID" id="87891606"/>
<sequence length="410" mass="46975">MPRPSQDGLEWKETLFELVPQWMRDPSIAAIENVCRQHLSIAPKDPCTVAFHTSGLFNKLYIVESASGPRMMRVSLPVYPRHKTRAEVATLCWVRENITIPVPNVFAFDDTNDTRSVSSRLHEAGRDIPGLVVGTWETGVHIQGIGTLDLRKVDQVDQGHGAEDLDKVSPGLLVSHEFFMGDHLYYDIPRGPFRSSHDWLSAVLNIIIVHQTAVLEKTDDEDEKEDAEEILPVARRLLALVPKVFPAHPDEAETTALYHHDLHLNNILVNEKGEITAVLDWESISAMPLWMATMVPKVLDEPVREEEPQLHMYMDEIPEKCNDKNKCKNELYFIHRMEWETTQLRKVYNVTLRELWPEWSLEESYVELDFFQAVSQCDGIWVKKAVRGADYLEKGQVMRFKDLWGSGLGL</sequence>
<gene>
    <name evidence="2" type="ORF">QC761_0048400</name>
</gene>
<dbReference type="Gene3D" id="3.90.1200.10">
    <property type="match status" value="1"/>
</dbReference>
<evidence type="ECO:0000313" key="2">
    <source>
        <dbReference type="EMBL" id="KAK4644030.1"/>
    </source>
</evidence>